<dbReference type="HOGENOM" id="CLU_037990_0_0_0"/>
<keyword evidence="3 5" id="KW-0808">Transferase</keyword>
<evidence type="ECO:0000256" key="3">
    <source>
        <dbReference type="ARBA" id="ARBA00022679"/>
    </source>
</evidence>
<dbReference type="GO" id="GO:0032259">
    <property type="term" value="P:methylation"/>
    <property type="evidence" value="ECO:0007669"/>
    <property type="project" value="UniProtKB-KW"/>
</dbReference>
<dbReference type="PANTHER" id="PTHR43591">
    <property type="entry name" value="METHYLTRANSFERASE"/>
    <property type="match status" value="1"/>
</dbReference>
<protein>
    <submittedName>
        <fullName evidence="5">Demethylmenaquinone methyltransferase</fullName>
        <ecNumber evidence="5">2.1.1.-</ecNumber>
    </submittedName>
</protein>
<dbReference type="AlphaFoldDB" id="Q023Y1"/>
<dbReference type="InParanoid" id="Q023Y1"/>
<dbReference type="STRING" id="234267.Acid_2706"/>
<keyword evidence="2 5" id="KW-0489">Methyltransferase</keyword>
<evidence type="ECO:0000256" key="2">
    <source>
        <dbReference type="ARBA" id="ARBA00022603"/>
    </source>
</evidence>
<dbReference type="EC" id="2.1.1.-" evidence="5"/>
<organism evidence="5">
    <name type="scientific">Solibacter usitatus (strain Ellin6076)</name>
    <dbReference type="NCBI Taxonomy" id="234267"/>
    <lineage>
        <taxon>Bacteria</taxon>
        <taxon>Pseudomonadati</taxon>
        <taxon>Acidobacteriota</taxon>
        <taxon>Terriglobia</taxon>
        <taxon>Bryobacterales</taxon>
        <taxon>Solibacteraceae</taxon>
        <taxon>Candidatus Solibacter</taxon>
    </lineage>
</organism>
<dbReference type="eggNOG" id="COG2226">
    <property type="taxonomic scope" value="Bacteria"/>
</dbReference>
<keyword evidence="4" id="KW-0949">S-adenosyl-L-methionine</keyword>
<dbReference type="PANTHER" id="PTHR43591:SF24">
    <property type="entry name" value="2-METHOXY-6-POLYPRENYL-1,4-BENZOQUINOL METHYLASE, MITOCHONDRIAL"/>
    <property type="match status" value="1"/>
</dbReference>
<dbReference type="NCBIfam" id="TIGR01934">
    <property type="entry name" value="MenG_MenH_UbiE"/>
    <property type="match status" value="1"/>
</dbReference>
<proteinExistence type="predicted"/>
<evidence type="ECO:0000256" key="4">
    <source>
        <dbReference type="ARBA" id="ARBA00022691"/>
    </source>
</evidence>
<reference evidence="5" key="1">
    <citation type="submission" date="2006-10" db="EMBL/GenBank/DDBJ databases">
        <title>Complete sequence of Solibacter usitatus Ellin6076.</title>
        <authorList>
            <consortium name="US DOE Joint Genome Institute"/>
            <person name="Copeland A."/>
            <person name="Lucas S."/>
            <person name="Lapidus A."/>
            <person name="Barry K."/>
            <person name="Detter J.C."/>
            <person name="Glavina del Rio T."/>
            <person name="Hammon N."/>
            <person name="Israni S."/>
            <person name="Dalin E."/>
            <person name="Tice H."/>
            <person name="Pitluck S."/>
            <person name="Thompson L.S."/>
            <person name="Brettin T."/>
            <person name="Bruce D."/>
            <person name="Han C."/>
            <person name="Tapia R."/>
            <person name="Gilna P."/>
            <person name="Schmutz J."/>
            <person name="Larimer F."/>
            <person name="Land M."/>
            <person name="Hauser L."/>
            <person name="Kyrpides N."/>
            <person name="Mikhailova N."/>
            <person name="Janssen P.H."/>
            <person name="Kuske C.R."/>
            <person name="Richardson P."/>
        </authorList>
    </citation>
    <scope>NUCLEOTIDE SEQUENCE</scope>
    <source>
        <strain evidence="5">Ellin6076</strain>
    </source>
</reference>
<dbReference type="CDD" id="cd02440">
    <property type="entry name" value="AdoMet_MTases"/>
    <property type="match status" value="1"/>
</dbReference>
<keyword evidence="1" id="KW-0474">Menaquinone biosynthesis</keyword>
<evidence type="ECO:0000256" key="1">
    <source>
        <dbReference type="ARBA" id="ARBA00022428"/>
    </source>
</evidence>
<dbReference type="Pfam" id="PF01209">
    <property type="entry name" value="Ubie_methyltran"/>
    <property type="match status" value="1"/>
</dbReference>
<dbReference type="GO" id="GO:0008168">
    <property type="term" value="F:methyltransferase activity"/>
    <property type="evidence" value="ECO:0007669"/>
    <property type="project" value="UniProtKB-KW"/>
</dbReference>
<accession>Q023Y1</accession>
<sequence length="219" mass="25032">MRAMFSTVAPRYDFITRTFSYGMDRRWKRTGLERAALPDRPVVLDLAAGTGDFSLMVNQRYPGSQAVAVDITERMLQLARDRGVQHTVCGDAGRLPFPDHSFDCVFVGYGLRNFPKLDLAVQEIERVTRPGGMLVSLDFFLPSNFLMQRLYLGYLYAQGAFWGMVLHGKPRVYTYIPDSLRSFVSIDDFSSLLRRKGYQNVDTRRFILGGIGLHWAEKR</sequence>
<name>Q023Y1_SOLUE</name>
<dbReference type="PROSITE" id="PS51608">
    <property type="entry name" value="SAM_MT_UBIE"/>
    <property type="match status" value="1"/>
</dbReference>
<dbReference type="GO" id="GO:0009234">
    <property type="term" value="P:menaquinone biosynthetic process"/>
    <property type="evidence" value="ECO:0007669"/>
    <property type="project" value="UniProtKB-KW"/>
</dbReference>
<dbReference type="KEGG" id="sus:Acid_2706"/>
<dbReference type="Gene3D" id="3.40.50.150">
    <property type="entry name" value="Vaccinia Virus protein VP39"/>
    <property type="match status" value="1"/>
</dbReference>
<dbReference type="EMBL" id="CP000473">
    <property type="protein sequence ID" value="ABJ83695.1"/>
    <property type="molecule type" value="Genomic_DNA"/>
</dbReference>
<dbReference type="InterPro" id="IPR004033">
    <property type="entry name" value="UbiE/COQ5_MeTrFase"/>
</dbReference>
<gene>
    <name evidence="5" type="ordered locus">Acid_2706</name>
</gene>
<evidence type="ECO:0000313" key="5">
    <source>
        <dbReference type="EMBL" id="ABJ83695.1"/>
    </source>
</evidence>
<dbReference type="InterPro" id="IPR029063">
    <property type="entry name" value="SAM-dependent_MTases_sf"/>
</dbReference>
<dbReference type="SUPFAM" id="SSF53335">
    <property type="entry name" value="S-adenosyl-L-methionine-dependent methyltransferases"/>
    <property type="match status" value="1"/>
</dbReference>